<dbReference type="InterPro" id="IPR051857">
    <property type="entry name" value="Asn_synthetase_domain"/>
</dbReference>
<dbReference type="InterPro" id="IPR029055">
    <property type="entry name" value="Ntn_hydrolases_N"/>
</dbReference>
<evidence type="ECO:0000313" key="6">
    <source>
        <dbReference type="EMBL" id="ORY34239.1"/>
    </source>
</evidence>
<dbReference type="Gene3D" id="3.40.50.620">
    <property type="entry name" value="HUPs"/>
    <property type="match status" value="1"/>
</dbReference>
<evidence type="ECO:0000313" key="7">
    <source>
        <dbReference type="Proteomes" id="UP000193986"/>
    </source>
</evidence>
<evidence type="ECO:0000259" key="5">
    <source>
        <dbReference type="Pfam" id="PF00733"/>
    </source>
</evidence>
<dbReference type="GO" id="GO:0006529">
    <property type="term" value="P:asparagine biosynthetic process"/>
    <property type="evidence" value="ECO:0007669"/>
    <property type="project" value="UniProtKB-KW"/>
</dbReference>
<dbReference type="GO" id="GO:0004066">
    <property type="term" value="F:asparagine synthase (glutamine-hydrolyzing) activity"/>
    <property type="evidence" value="ECO:0007669"/>
    <property type="project" value="InterPro"/>
</dbReference>
<dbReference type="InterPro" id="IPR001962">
    <property type="entry name" value="Asn_synthase"/>
</dbReference>
<evidence type="ECO:0000256" key="3">
    <source>
        <dbReference type="ARBA" id="ARBA00022962"/>
    </source>
</evidence>
<evidence type="ECO:0000256" key="2">
    <source>
        <dbReference type="ARBA" id="ARBA00022888"/>
    </source>
</evidence>
<comment type="caution">
    <text evidence="6">The sequence shown here is derived from an EMBL/GenBank/DDBJ whole genome shotgun (WGS) entry which is preliminary data.</text>
</comment>
<evidence type="ECO:0000256" key="1">
    <source>
        <dbReference type="ARBA" id="ARBA00022605"/>
    </source>
</evidence>
<dbReference type="SUPFAM" id="SSF56235">
    <property type="entry name" value="N-terminal nucleophile aminohydrolases (Ntn hydrolases)"/>
    <property type="match status" value="1"/>
</dbReference>
<dbReference type="STRING" id="71784.A0A1Y2BHI4"/>
<dbReference type="CDD" id="cd01991">
    <property type="entry name" value="Asn_synthase_B_C"/>
    <property type="match status" value="1"/>
</dbReference>
<keyword evidence="1" id="KW-0028">Amino-acid biosynthesis</keyword>
<keyword evidence="2" id="KW-0061">Asparagine biosynthesis</keyword>
<protein>
    <submittedName>
        <fullName evidence="6">Asparagine synthase-domain-containing protein</fullName>
    </submittedName>
</protein>
<dbReference type="FunCoup" id="A0A1Y2BHI4">
    <property type="interactions" value="307"/>
</dbReference>
<name>A0A1Y2BHI4_9TREE</name>
<feature type="compositionally biased region" description="Basic and acidic residues" evidence="4">
    <location>
        <begin position="535"/>
        <end position="554"/>
    </location>
</feature>
<feature type="region of interest" description="Disordered" evidence="4">
    <location>
        <begin position="528"/>
        <end position="554"/>
    </location>
</feature>
<dbReference type="AlphaFoldDB" id="A0A1Y2BHI4"/>
<evidence type="ECO:0000256" key="4">
    <source>
        <dbReference type="SAM" id="MobiDB-lite"/>
    </source>
</evidence>
<reference evidence="6 7" key="1">
    <citation type="submission" date="2016-07" db="EMBL/GenBank/DDBJ databases">
        <title>Pervasive Adenine N6-methylation of Active Genes in Fungi.</title>
        <authorList>
            <consortium name="DOE Joint Genome Institute"/>
            <person name="Mondo S.J."/>
            <person name="Dannebaum R.O."/>
            <person name="Kuo R.C."/>
            <person name="Labutti K."/>
            <person name="Haridas S."/>
            <person name="Kuo A."/>
            <person name="Salamov A."/>
            <person name="Ahrendt S.R."/>
            <person name="Lipzen A."/>
            <person name="Sullivan W."/>
            <person name="Andreopoulos W.B."/>
            <person name="Clum A."/>
            <person name="Lindquist E."/>
            <person name="Daum C."/>
            <person name="Ramamoorthy G.K."/>
            <person name="Gryganskyi A."/>
            <person name="Culley D."/>
            <person name="Magnuson J.K."/>
            <person name="James T.Y."/>
            <person name="O'Malley M.A."/>
            <person name="Stajich J.E."/>
            <person name="Spatafora J.W."/>
            <person name="Visel A."/>
            <person name="Grigoriev I.V."/>
        </authorList>
    </citation>
    <scope>NUCLEOTIDE SEQUENCE [LARGE SCALE GENOMIC DNA]</scope>
    <source>
        <strain evidence="6 7">68-887.2</strain>
    </source>
</reference>
<gene>
    <name evidence="6" type="ORF">BCR39DRAFT_517163</name>
</gene>
<dbReference type="InParanoid" id="A0A1Y2BHI4"/>
<dbReference type="Gene3D" id="3.60.20.10">
    <property type="entry name" value="Glutamine Phosphoribosylpyrophosphate, subunit 1, domain 1"/>
    <property type="match status" value="1"/>
</dbReference>
<dbReference type="OrthoDB" id="10252281at2759"/>
<accession>A0A1Y2BHI4</accession>
<feature type="domain" description="Asparagine synthetase" evidence="5">
    <location>
        <begin position="273"/>
        <end position="437"/>
    </location>
</feature>
<proteinExistence type="predicted"/>
<dbReference type="EMBL" id="MCFC01000003">
    <property type="protein sequence ID" value="ORY34239.1"/>
    <property type="molecule type" value="Genomic_DNA"/>
</dbReference>
<dbReference type="Proteomes" id="UP000193986">
    <property type="component" value="Unassembled WGS sequence"/>
</dbReference>
<dbReference type="InterPro" id="IPR014729">
    <property type="entry name" value="Rossmann-like_a/b/a_fold"/>
</dbReference>
<keyword evidence="7" id="KW-1185">Reference proteome</keyword>
<sequence length="554" mass="60976">MCGLTLSIRLVPIGAVLPDPVFDSLALACSARGPDSQRTYTHYVQHNGLIGSQVEVKLVASVLGLRGEGVTVQPLVGQRGILGWNGQVFQGMQVGPDENDTQRVFERLEAGEEVDTVLSSIEGPFAFIYLDLITETLHFQLDPLSRRSLLVHPPDLTAVGERFVLSSVRSSQARQAGWEMRNLDGGEGGVIRFRDIQVGARDKLDLSRALVMRSSLGPGPSKWTCIPSINPSLPDSTSAPEPSSKDVSDFISNLAAAVSRRITNIPSPLPEQARAAVLFSGGIDCTVLAFLVHLALPPGEPIDLVNVAFSRKPAEPSKGKERSDEGWNVPDRITGLEAVDELKKVVPERGWKFVEVNVTYAEAIEHRQRVIDLMYPAQTEMDLSLAFPLYFASRGCGSVLTSTGQRTPYQVKARVYISGLGADEQLGGYSRHRRAFTHGWQALIDEISLDTHRLPTRNLSRDDRIISSHARDARYPYLDLAFIDYLAQLPMWIKCRPVQEGGDKQLLRLAATQLGLIRTAARAKRAMQFGTRSSKLSDNDAKTRKGERQVESFD</sequence>
<keyword evidence="3" id="KW-0315">Glutamine amidotransferase</keyword>
<dbReference type="PANTHER" id="PTHR45937:SF1">
    <property type="entry name" value="ASPARAGINE SYNTHETASE DOMAIN-CONTAINING PROTEIN 1"/>
    <property type="match status" value="1"/>
</dbReference>
<dbReference type="PANTHER" id="PTHR45937">
    <property type="entry name" value="ASPARAGINE SYNTHETASE DOMAIN-CONTAINING PROTEIN 1"/>
    <property type="match status" value="1"/>
</dbReference>
<dbReference type="SUPFAM" id="SSF52402">
    <property type="entry name" value="Adenine nucleotide alpha hydrolases-like"/>
    <property type="match status" value="1"/>
</dbReference>
<organism evidence="6 7">
    <name type="scientific">Naematelia encephala</name>
    <dbReference type="NCBI Taxonomy" id="71784"/>
    <lineage>
        <taxon>Eukaryota</taxon>
        <taxon>Fungi</taxon>
        <taxon>Dikarya</taxon>
        <taxon>Basidiomycota</taxon>
        <taxon>Agaricomycotina</taxon>
        <taxon>Tremellomycetes</taxon>
        <taxon>Tremellales</taxon>
        <taxon>Naemateliaceae</taxon>
        <taxon>Naematelia</taxon>
    </lineage>
</organism>
<feature type="domain" description="Asparagine synthetase" evidence="5">
    <location>
        <begin position="438"/>
        <end position="537"/>
    </location>
</feature>
<dbReference type="Pfam" id="PF00733">
    <property type="entry name" value="Asn_synthase"/>
    <property type="match status" value="2"/>
</dbReference>